<feature type="region of interest" description="Disordered" evidence="1">
    <location>
        <begin position="1"/>
        <end position="32"/>
    </location>
</feature>
<organism evidence="2 3">
    <name type="scientific">Streptomyces albiaxialis</name>
    <dbReference type="NCBI Taxonomy" id="329523"/>
    <lineage>
        <taxon>Bacteria</taxon>
        <taxon>Bacillati</taxon>
        <taxon>Actinomycetota</taxon>
        <taxon>Actinomycetes</taxon>
        <taxon>Kitasatosporales</taxon>
        <taxon>Streptomycetaceae</taxon>
        <taxon>Streptomyces</taxon>
    </lineage>
</organism>
<reference evidence="2 3" key="1">
    <citation type="journal article" date="2019" name="Int. J. Syst. Evol. Microbiol.">
        <title>The Global Catalogue of Microorganisms (GCM) 10K type strain sequencing project: providing services to taxonomists for standard genome sequencing and annotation.</title>
        <authorList>
            <consortium name="The Broad Institute Genomics Platform"/>
            <consortium name="The Broad Institute Genome Sequencing Center for Infectious Disease"/>
            <person name="Wu L."/>
            <person name="Ma J."/>
        </authorList>
    </citation>
    <scope>NUCLEOTIDE SEQUENCE [LARGE SCALE GENOMIC DNA]</scope>
    <source>
        <strain evidence="2 3">JCM 15478</strain>
    </source>
</reference>
<gene>
    <name evidence="2" type="ORF">GCM10009801_45160</name>
</gene>
<feature type="region of interest" description="Disordered" evidence="1">
    <location>
        <begin position="100"/>
        <end position="121"/>
    </location>
</feature>
<evidence type="ECO:0000313" key="2">
    <source>
        <dbReference type="EMBL" id="GAA2084207.1"/>
    </source>
</evidence>
<comment type="caution">
    <text evidence="2">The sequence shown here is derived from an EMBL/GenBank/DDBJ whole genome shotgun (WGS) entry which is preliminary data.</text>
</comment>
<protein>
    <submittedName>
        <fullName evidence="2">Uncharacterized protein</fullName>
    </submittedName>
</protein>
<keyword evidence="3" id="KW-1185">Reference proteome</keyword>
<name>A0ABN2W5D3_9ACTN</name>
<sequence length="121" mass="12773">MSDRTAPMRCAPSDPAAPRGCNPSARPCASQPAPASWLIAQFPAPLTGHLPHPEPLRCARSRPRGGAARGHSPAPLTGHSLTGHVRFSLLRLGGLRKAQGWQAQAPMPGRHGSPDQRKGLM</sequence>
<dbReference type="Proteomes" id="UP001500016">
    <property type="component" value="Unassembled WGS sequence"/>
</dbReference>
<accession>A0ABN2W5D3</accession>
<evidence type="ECO:0000313" key="3">
    <source>
        <dbReference type="Proteomes" id="UP001500016"/>
    </source>
</evidence>
<proteinExistence type="predicted"/>
<feature type="compositionally biased region" description="Low complexity" evidence="1">
    <location>
        <begin position="64"/>
        <end position="75"/>
    </location>
</feature>
<feature type="compositionally biased region" description="Basic and acidic residues" evidence="1">
    <location>
        <begin position="112"/>
        <end position="121"/>
    </location>
</feature>
<dbReference type="EMBL" id="BAAAPE010000012">
    <property type="protein sequence ID" value="GAA2084207.1"/>
    <property type="molecule type" value="Genomic_DNA"/>
</dbReference>
<evidence type="ECO:0000256" key="1">
    <source>
        <dbReference type="SAM" id="MobiDB-lite"/>
    </source>
</evidence>
<feature type="region of interest" description="Disordered" evidence="1">
    <location>
        <begin position="46"/>
        <end position="82"/>
    </location>
</feature>